<feature type="signal peptide" evidence="2">
    <location>
        <begin position="1"/>
        <end position="24"/>
    </location>
</feature>
<keyword evidence="4" id="KW-1185">Reference proteome</keyword>
<proteinExistence type="predicted"/>
<feature type="chain" id="PRO_5046680076" evidence="2">
    <location>
        <begin position="25"/>
        <end position="104"/>
    </location>
</feature>
<sequence length="104" mass="11391">MKLSRVLPAAALAAMCLVPLWGSAQQQQPSQPPLRPAQQETPAATPPLTTVFRPADSAAVWVPRTVTFADWASPSRWCWAIRTPSARSTCRCRRASTSRTRSCN</sequence>
<protein>
    <submittedName>
        <fullName evidence="3">Uncharacterized protein</fullName>
    </submittedName>
</protein>
<name>A0ABX6P523_9BURK</name>
<evidence type="ECO:0000256" key="1">
    <source>
        <dbReference type="SAM" id="MobiDB-lite"/>
    </source>
</evidence>
<feature type="region of interest" description="Disordered" evidence="1">
    <location>
        <begin position="25"/>
        <end position="49"/>
    </location>
</feature>
<organism evidence="3 4">
    <name type="scientific">Ramlibacter terrae</name>
    <dbReference type="NCBI Taxonomy" id="2732511"/>
    <lineage>
        <taxon>Bacteria</taxon>
        <taxon>Pseudomonadati</taxon>
        <taxon>Pseudomonadota</taxon>
        <taxon>Betaproteobacteria</taxon>
        <taxon>Burkholderiales</taxon>
        <taxon>Comamonadaceae</taxon>
        <taxon>Ramlibacter</taxon>
    </lineage>
</organism>
<reference evidence="3 4" key="1">
    <citation type="submission" date="2020-05" db="EMBL/GenBank/DDBJ databases">
        <title>Ramlibacter rhizophilus sp. nov., isolated from rhizosphere soil of national flower Mugunghwa from South Korea.</title>
        <authorList>
            <person name="Zheng-Fei Y."/>
            <person name="Huan T."/>
        </authorList>
    </citation>
    <scope>NUCLEOTIDE SEQUENCE [LARGE SCALE GENOMIC DNA]</scope>
    <source>
        <strain evidence="3 4">H242</strain>
    </source>
</reference>
<dbReference type="EMBL" id="CP053418">
    <property type="protein sequence ID" value="QJW84231.1"/>
    <property type="molecule type" value="Genomic_DNA"/>
</dbReference>
<accession>A0ABX6P523</accession>
<feature type="compositionally biased region" description="Low complexity" evidence="1">
    <location>
        <begin position="36"/>
        <end position="49"/>
    </location>
</feature>
<keyword evidence="2" id="KW-0732">Signal</keyword>
<evidence type="ECO:0000256" key="2">
    <source>
        <dbReference type="SAM" id="SignalP"/>
    </source>
</evidence>
<gene>
    <name evidence="3" type="ORF">HK414_11470</name>
</gene>
<dbReference type="Proteomes" id="UP000500826">
    <property type="component" value="Chromosome"/>
</dbReference>
<evidence type="ECO:0000313" key="4">
    <source>
        <dbReference type="Proteomes" id="UP000500826"/>
    </source>
</evidence>
<evidence type="ECO:0000313" key="3">
    <source>
        <dbReference type="EMBL" id="QJW84231.1"/>
    </source>
</evidence>